<feature type="compositionally biased region" description="Basic and acidic residues" evidence="1">
    <location>
        <begin position="61"/>
        <end position="72"/>
    </location>
</feature>
<accession>A0ABD0RHY3</accession>
<dbReference type="Pfam" id="PF09470">
    <property type="entry name" value="Telethonin"/>
    <property type="match status" value="1"/>
</dbReference>
<evidence type="ECO:0000256" key="1">
    <source>
        <dbReference type="SAM" id="MobiDB-lite"/>
    </source>
</evidence>
<evidence type="ECO:0000313" key="2">
    <source>
        <dbReference type="EMBL" id="KAL0198154.1"/>
    </source>
</evidence>
<dbReference type="InterPro" id="IPR015667">
    <property type="entry name" value="Telethonin"/>
</dbReference>
<evidence type="ECO:0000313" key="3">
    <source>
        <dbReference type="Proteomes" id="UP001529510"/>
    </source>
</evidence>
<organism evidence="2 3">
    <name type="scientific">Cirrhinus mrigala</name>
    <name type="common">Mrigala</name>
    <dbReference type="NCBI Taxonomy" id="683832"/>
    <lineage>
        <taxon>Eukaryota</taxon>
        <taxon>Metazoa</taxon>
        <taxon>Chordata</taxon>
        <taxon>Craniata</taxon>
        <taxon>Vertebrata</taxon>
        <taxon>Euteleostomi</taxon>
        <taxon>Actinopterygii</taxon>
        <taxon>Neopterygii</taxon>
        <taxon>Teleostei</taxon>
        <taxon>Ostariophysi</taxon>
        <taxon>Cypriniformes</taxon>
        <taxon>Cyprinidae</taxon>
        <taxon>Labeoninae</taxon>
        <taxon>Labeonini</taxon>
        <taxon>Cirrhinus</taxon>
    </lineage>
</organism>
<gene>
    <name evidence="2" type="ORF">M9458_006694</name>
</gene>
<dbReference type="EMBL" id="JAMKFB020000003">
    <property type="protein sequence ID" value="KAL0198154.1"/>
    <property type="molecule type" value="Genomic_DNA"/>
</dbReference>
<feature type="non-terminal residue" evidence="2">
    <location>
        <position position="1"/>
    </location>
</feature>
<protein>
    <submittedName>
        <fullName evidence="2">Uncharacterized protein</fullName>
    </submittedName>
</protein>
<comment type="caution">
    <text evidence="2">The sequence shown here is derived from an EMBL/GenBank/DDBJ whole genome shotgun (WGS) entry which is preliminary data.</text>
</comment>
<sequence length="103" mass="11284">VPVPLLAVTSSQSGLPIRRCQSGHCGHRCKRAPALTLQEHPASAYLQACRIGPTHPGRSPSRPDKRPVDQITRDLPPVKPMRMEFAKAPRTLGRSMSQEAQRG</sequence>
<dbReference type="Proteomes" id="UP001529510">
    <property type="component" value="Unassembled WGS sequence"/>
</dbReference>
<feature type="region of interest" description="Disordered" evidence="1">
    <location>
        <begin position="50"/>
        <end position="103"/>
    </location>
</feature>
<proteinExistence type="predicted"/>
<name>A0ABD0RHY3_CIRMR</name>
<keyword evidence="3" id="KW-1185">Reference proteome</keyword>
<dbReference type="AlphaFoldDB" id="A0ABD0RHY3"/>
<reference evidence="2 3" key="1">
    <citation type="submission" date="2024-05" db="EMBL/GenBank/DDBJ databases">
        <title>Genome sequencing and assembly of Indian major carp, Cirrhinus mrigala (Hamilton, 1822).</title>
        <authorList>
            <person name="Mohindra V."/>
            <person name="Chowdhury L.M."/>
            <person name="Lal K."/>
            <person name="Jena J.K."/>
        </authorList>
    </citation>
    <scope>NUCLEOTIDE SEQUENCE [LARGE SCALE GENOMIC DNA]</scope>
    <source>
        <strain evidence="2">CM1030</strain>
        <tissue evidence="2">Blood</tissue>
    </source>
</reference>
<feature type="compositionally biased region" description="Polar residues" evidence="1">
    <location>
        <begin position="94"/>
        <end position="103"/>
    </location>
</feature>